<evidence type="ECO:0000313" key="2">
    <source>
        <dbReference type="Proteomes" id="UP000298652"/>
    </source>
</evidence>
<dbReference type="EMBL" id="CM016556">
    <property type="protein sequence ID" value="TKW15543.1"/>
    <property type="molecule type" value="Genomic_DNA"/>
</dbReference>
<dbReference type="AlphaFoldDB" id="A0A4U6UMI1"/>
<organism evidence="1 2">
    <name type="scientific">Setaria viridis</name>
    <name type="common">Green bristlegrass</name>
    <name type="synonym">Setaria italica subsp. viridis</name>
    <dbReference type="NCBI Taxonomy" id="4556"/>
    <lineage>
        <taxon>Eukaryota</taxon>
        <taxon>Viridiplantae</taxon>
        <taxon>Streptophyta</taxon>
        <taxon>Embryophyta</taxon>
        <taxon>Tracheophyta</taxon>
        <taxon>Spermatophyta</taxon>
        <taxon>Magnoliopsida</taxon>
        <taxon>Liliopsida</taxon>
        <taxon>Poales</taxon>
        <taxon>Poaceae</taxon>
        <taxon>PACMAD clade</taxon>
        <taxon>Panicoideae</taxon>
        <taxon>Panicodae</taxon>
        <taxon>Paniceae</taxon>
        <taxon>Cenchrinae</taxon>
        <taxon>Setaria</taxon>
    </lineage>
</organism>
<dbReference type="Proteomes" id="UP000298652">
    <property type="component" value="Chromosome 5"/>
</dbReference>
<name>A0A4U6UMI1_SETVI</name>
<evidence type="ECO:0000313" key="1">
    <source>
        <dbReference type="EMBL" id="TKW15543.1"/>
    </source>
</evidence>
<dbReference type="Gramene" id="TKW15543">
    <property type="protein sequence ID" value="TKW15543"/>
    <property type="gene ID" value="SEVIR_5G244200v2"/>
</dbReference>
<protein>
    <submittedName>
        <fullName evidence="1">Uncharacterized protein</fullName>
    </submittedName>
</protein>
<keyword evidence="2" id="KW-1185">Reference proteome</keyword>
<gene>
    <name evidence="1" type="ORF">SEVIR_5G244200v2</name>
</gene>
<accession>A0A4U6UMI1</accession>
<reference evidence="1" key="1">
    <citation type="submission" date="2019-03" db="EMBL/GenBank/DDBJ databases">
        <title>WGS assembly of Setaria viridis.</title>
        <authorList>
            <person name="Huang P."/>
            <person name="Jenkins J."/>
            <person name="Grimwood J."/>
            <person name="Barry K."/>
            <person name="Healey A."/>
            <person name="Mamidi S."/>
            <person name="Sreedasyam A."/>
            <person name="Shu S."/>
            <person name="Feldman M."/>
            <person name="Wu J."/>
            <person name="Yu Y."/>
            <person name="Chen C."/>
            <person name="Johnson J."/>
            <person name="Rokhsar D."/>
            <person name="Baxter I."/>
            <person name="Schmutz J."/>
            <person name="Brutnell T."/>
            <person name="Kellogg E."/>
        </authorList>
    </citation>
    <scope>NUCLEOTIDE SEQUENCE [LARGE SCALE GENOMIC DNA]</scope>
</reference>
<proteinExistence type="predicted"/>
<sequence>MPLPRRNMRCLPRPIDQDQLRTAIDGATAGALGAGGSRSISVLLGYSVDGSWIMDGGTHELKHHPQAPVVGAVPSVHRHNCKRACAYAPGVAAKEDKKRPKCSPGLGDSVPLFGVGFQNSGHWCTCYSRLLDGK</sequence>